<gene>
    <name evidence="2" type="ORF">ARMGADRAFT_1040425</name>
</gene>
<accession>A0A2H3CA45</accession>
<evidence type="ECO:0000313" key="3">
    <source>
        <dbReference type="Proteomes" id="UP000217790"/>
    </source>
</evidence>
<dbReference type="Proteomes" id="UP000217790">
    <property type="component" value="Unassembled WGS sequence"/>
</dbReference>
<dbReference type="InParanoid" id="A0A2H3CA45"/>
<dbReference type="EMBL" id="KZ293756">
    <property type="protein sequence ID" value="PBK79945.1"/>
    <property type="molecule type" value="Genomic_DNA"/>
</dbReference>
<keyword evidence="3" id="KW-1185">Reference proteome</keyword>
<dbReference type="OrthoDB" id="10424476at2759"/>
<organism evidence="2 3">
    <name type="scientific">Armillaria gallica</name>
    <name type="common">Bulbous honey fungus</name>
    <name type="synonym">Armillaria bulbosa</name>
    <dbReference type="NCBI Taxonomy" id="47427"/>
    <lineage>
        <taxon>Eukaryota</taxon>
        <taxon>Fungi</taxon>
        <taxon>Dikarya</taxon>
        <taxon>Basidiomycota</taxon>
        <taxon>Agaricomycotina</taxon>
        <taxon>Agaricomycetes</taxon>
        <taxon>Agaricomycetidae</taxon>
        <taxon>Agaricales</taxon>
        <taxon>Marasmiineae</taxon>
        <taxon>Physalacriaceae</taxon>
        <taxon>Armillaria</taxon>
    </lineage>
</organism>
<proteinExistence type="predicted"/>
<evidence type="ECO:0000313" key="2">
    <source>
        <dbReference type="EMBL" id="PBK79945.1"/>
    </source>
</evidence>
<sequence length="182" mass="20814">MKLAGAAGISKRRQRPSQNADRGPDLLQTPSPSIYGFSSSVLYDAVSWPSSIASHHICALMLPLYRREYDLIVVWFYDGKDHFQMRCSSSRHIVVQYDAWLSNETVKARNSILRAVEITDKKAERLFGEYTREVPCLLVERDDGLTNIDEDKRQKWYQLDKIDVSPASFHAESLKARYMPGG</sequence>
<feature type="region of interest" description="Disordered" evidence="1">
    <location>
        <begin position="1"/>
        <end position="28"/>
    </location>
</feature>
<reference evidence="3" key="1">
    <citation type="journal article" date="2017" name="Nat. Ecol. Evol.">
        <title>Genome expansion and lineage-specific genetic innovations in the forest pathogenic fungi Armillaria.</title>
        <authorList>
            <person name="Sipos G."/>
            <person name="Prasanna A.N."/>
            <person name="Walter M.C."/>
            <person name="O'Connor E."/>
            <person name="Balint B."/>
            <person name="Krizsan K."/>
            <person name="Kiss B."/>
            <person name="Hess J."/>
            <person name="Varga T."/>
            <person name="Slot J."/>
            <person name="Riley R."/>
            <person name="Boka B."/>
            <person name="Rigling D."/>
            <person name="Barry K."/>
            <person name="Lee J."/>
            <person name="Mihaltcheva S."/>
            <person name="LaButti K."/>
            <person name="Lipzen A."/>
            <person name="Waldron R."/>
            <person name="Moloney N.M."/>
            <person name="Sperisen C."/>
            <person name="Kredics L."/>
            <person name="Vagvoelgyi C."/>
            <person name="Patrignani A."/>
            <person name="Fitzpatrick D."/>
            <person name="Nagy I."/>
            <person name="Doyle S."/>
            <person name="Anderson J.B."/>
            <person name="Grigoriev I.V."/>
            <person name="Gueldener U."/>
            <person name="Muensterkoetter M."/>
            <person name="Nagy L.G."/>
        </authorList>
    </citation>
    <scope>NUCLEOTIDE SEQUENCE [LARGE SCALE GENOMIC DNA]</scope>
    <source>
        <strain evidence="3">Ar21-2</strain>
    </source>
</reference>
<protein>
    <submittedName>
        <fullName evidence="2">Uncharacterized protein</fullName>
    </submittedName>
</protein>
<evidence type="ECO:0000256" key="1">
    <source>
        <dbReference type="SAM" id="MobiDB-lite"/>
    </source>
</evidence>
<dbReference type="AlphaFoldDB" id="A0A2H3CA45"/>
<name>A0A2H3CA45_ARMGA</name>